<proteinExistence type="predicted"/>
<gene>
    <name evidence="1" type="ORF">A9A59_0197</name>
</gene>
<name>A0A2A9HAN9_TEPT2</name>
<accession>A0A2A9HAN9</accession>
<protein>
    <recommendedName>
        <fullName evidence="3">DUF2325 domain-containing protein</fullName>
    </recommendedName>
</protein>
<dbReference type="Proteomes" id="UP000223071">
    <property type="component" value="Unassembled WGS sequence"/>
</dbReference>
<dbReference type="RefSeq" id="WP_098502494.1">
    <property type="nucleotide sequence ID" value="NZ_PDJQ01000001.1"/>
</dbReference>
<comment type="caution">
    <text evidence="1">The sequence shown here is derived from an EMBL/GenBank/DDBJ whole genome shotgun (WGS) entry which is preliminary data.</text>
</comment>
<evidence type="ECO:0000313" key="1">
    <source>
        <dbReference type="EMBL" id="PFG73004.1"/>
    </source>
</evidence>
<evidence type="ECO:0008006" key="3">
    <source>
        <dbReference type="Google" id="ProtNLM"/>
    </source>
</evidence>
<sequence>MSADFAIDAWLAEEGLVDAAGLAAARGVLVAAGLTNGKKARMAVTKKERAREALWAGVAGWCGAAACEAAARGTGRAVVRTTRERCAGCGGSNSLQAARLAAEACRAAGVREVLVLGGAPPARQEAARLMREAGGPRLQFVEGDVRVTEQDARADKARADVVLAWAGTPLPHKVSDLYRRREAGDPPFITVPTTGVAALFAALAEHARNRRP</sequence>
<dbReference type="AlphaFoldDB" id="A0A2A9HAN9"/>
<dbReference type="EMBL" id="PDJQ01000001">
    <property type="protein sequence ID" value="PFG73004.1"/>
    <property type="molecule type" value="Genomic_DNA"/>
</dbReference>
<evidence type="ECO:0000313" key="2">
    <source>
        <dbReference type="Proteomes" id="UP000223071"/>
    </source>
</evidence>
<keyword evidence="2" id="KW-1185">Reference proteome</keyword>
<organism evidence="1 2">
    <name type="scientific">Tepidiforma thermophila (strain KCTC 52669 / CGMCC 1.13589 / G233)</name>
    <dbReference type="NCBI Taxonomy" id="2761530"/>
    <lineage>
        <taxon>Bacteria</taxon>
        <taxon>Bacillati</taxon>
        <taxon>Chloroflexota</taxon>
        <taxon>Tepidiformia</taxon>
        <taxon>Tepidiformales</taxon>
        <taxon>Tepidiformaceae</taxon>
        <taxon>Tepidiforma</taxon>
    </lineage>
</organism>
<reference evidence="1 2" key="1">
    <citation type="submission" date="2017-09" db="EMBL/GenBank/DDBJ databases">
        <title>Sequencing the genomes of two abundant thermophiles in Great Basin hot springs: Thermocrinis jamiesonii and novel Chloroflexi Thermoflexus hugenholtzii.</title>
        <authorList>
            <person name="Hedlund B."/>
        </authorList>
    </citation>
    <scope>NUCLEOTIDE SEQUENCE [LARGE SCALE GENOMIC DNA]</scope>
    <source>
        <strain evidence="1 2">G233</strain>
    </source>
</reference>